<proteinExistence type="predicted"/>
<reference evidence="4 5" key="1">
    <citation type="journal article" date="2019" name="Int. J. Syst. Evol. Microbiol.">
        <title>The Global Catalogue of Microorganisms (GCM) 10K type strain sequencing project: providing services to taxonomists for standard genome sequencing and annotation.</title>
        <authorList>
            <consortium name="The Broad Institute Genomics Platform"/>
            <consortium name="The Broad Institute Genome Sequencing Center for Infectious Disease"/>
            <person name="Wu L."/>
            <person name="Ma J."/>
        </authorList>
    </citation>
    <scope>NUCLEOTIDE SEQUENCE [LARGE SCALE GENOMIC DNA]</scope>
    <source>
        <strain evidence="4 5">CGMCC 1.12554</strain>
    </source>
</reference>
<dbReference type="NCBIfam" id="TIGR04207">
    <property type="entry name" value="halo_sig_pep"/>
    <property type="match status" value="1"/>
</dbReference>
<dbReference type="PROSITE" id="PS00018">
    <property type="entry name" value="EF_HAND_1"/>
    <property type="match status" value="1"/>
</dbReference>
<dbReference type="InterPro" id="IPR011050">
    <property type="entry name" value="Pectin_lyase_fold/virulence"/>
</dbReference>
<dbReference type="RefSeq" id="WP_256410070.1">
    <property type="nucleotide sequence ID" value="NZ_JANHDN010000010.1"/>
</dbReference>
<dbReference type="Gene3D" id="2.160.20.10">
    <property type="entry name" value="Single-stranded right-handed beta-helix, Pectin lyase-like"/>
    <property type="match status" value="3"/>
</dbReference>
<accession>A0ABD6ARJ3</accession>
<sequence>MTGGQKNIREKFGAVFFAFVMVTSMVAIGGAAFAGTAAAQSFAESGSGSPVDIAGNNADTSQKLVADSGNNIDITGLSASGDQDAIRISLSELENAGADLSDVTISDVNAGTGTVNFQNVDAEDEEIQLVVTDDGSGNIVIDSLELSGIGTSGVSTASGLRYTIRVDDGNSGDFNTNFETAAISQTPTFSIATVEVENIDTGTVVTESSLSNAIDEANNPTDLDGEASDQIEIRPGSGTYTIDTALDINADNTRITADGADVTFENNGAAPTLQTDNDGVEVSDITFDQAGNANDAIVVNDDAQLTVSGSNFTDPGAPFIDADVGGGADDALTLEDNTFEGNDQSVDGVQIVDSDEGLELTVTGNTFTNLNDAVQTSESGAFRNVADFSGNTFESNSYHISDIASQYGDVTGDPSLDLSAIFQNNEFDQTAVTVDEDGQTVRGQAGGLILGIGGDTLAGSAFADGDVGVTPEVTTSGEYTIELSEGDFTQTSQLRIGAQPDAVTVQGAGADTTNVTLASSSGGPSVQLGTNTDTDTVSDVTIDGLTLINDDNSNSEGTIAEGSGDNLGTLNGLTVSNVDFEAAGGDTVVDLTGASTINDIELSNNGFEAVDPSNDDYNAIDLGDNLVGEDATVTVDSNTINGTVSSAFTGIDLAGVNDDGAAVEITDNEIVGVNYGTGITATANTVQSLVVSGNTILGADDSSTVGTTLTGISVDSTDQGDSVEVTENDISGLTTSNHDSIGLVIADEGTGATVQDNTFDNNDVHIDFDADVGAGDGASNGAEALESDNEFNSFVYITSNEEDDFTNSLVNTQRIYGTVGGGVGDVGVTGSTAGDYVQVRPGTYVESGVGTGDNAGANVVSTGSADETVLTTDAESTILAIDSGHEVDGFTFQSTTDSAQSDVTISGGADAQLLNSTLEGAGTTDRVGITISDSEGDTTEVSNVTVSNYATGITVSGVTGSATVQDSVITGSETGVTLQSGLGESVQLVRNEIAGNTLGVNIQDTGDNDHVIHFNDIVSNEVGVEFADASAAFSAKANWWGSEDGPTITEETGADADILVSNTDNLARTDAELRPWLTSSYTELPQDRMVVVTDPTAPPADATGGEGALVLVAVLDDDLAGQSNVNPGSTTFVVDGPDTLIDTAGSEESLGQNAVNGQLSAVSPLLVPDGTDGDGSTATFGTDSIVPQSDTPGDYEIQAVNTEDAVDSGSAVQQFSGAVADVNVTTDTTNLAADGETTANVTLQLVDSDGNPVPRSLTDGDISWSIDNNQAAGVERVSADTNTDANGQATLTVTAETAGETFTVTGIDGSNNNADNVEISTVEPAAANLTLDLVEGPTTITQNESFSATLNVTNVGDAATTQDITYDLEDETGISQLSASQEVSLDAGNSTEITFEVPASATAGLDTGNYTHVFASDNDELTVDAEVVAPTDSPLDGAAGEFDDDGDGTITASELGDAVNAFGQGNLTAAELGDVVNAFGQS</sequence>
<dbReference type="EMBL" id="JBHTBL010000021">
    <property type="protein sequence ID" value="MFC7325979.1"/>
    <property type="molecule type" value="Genomic_DNA"/>
</dbReference>
<gene>
    <name evidence="4" type="ORF">ACFQMF_15545</name>
</gene>
<dbReference type="SUPFAM" id="SSF51126">
    <property type="entry name" value="Pectin lyase-like"/>
    <property type="match status" value="3"/>
</dbReference>
<feature type="domain" description="EF-hand" evidence="3">
    <location>
        <begin position="1441"/>
        <end position="1465"/>
    </location>
</feature>
<dbReference type="InterPro" id="IPR008964">
    <property type="entry name" value="Invasin/intimin_cell_adhesion"/>
</dbReference>
<keyword evidence="2" id="KW-0812">Transmembrane</keyword>
<organism evidence="4 5">
    <name type="scientific">Halorubrum rutilum</name>
    <dbReference type="NCBI Taxonomy" id="1364933"/>
    <lineage>
        <taxon>Archaea</taxon>
        <taxon>Methanobacteriati</taxon>
        <taxon>Methanobacteriota</taxon>
        <taxon>Stenosarchaea group</taxon>
        <taxon>Halobacteria</taxon>
        <taxon>Halobacteriales</taxon>
        <taxon>Haloferacaceae</taxon>
        <taxon>Halorubrum</taxon>
    </lineage>
</organism>
<keyword evidence="2" id="KW-1133">Transmembrane helix</keyword>
<dbReference type="SMART" id="SM00710">
    <property type="entry name" value="PbH1"/>
    <property type="match status" value="18"/>
</dbReference>
<dbReference type="InterPro" id="IPR013783">
    <property type="entry name" value="Ig-like_fold"/>
</dbReference>
<protein>
    <recommendedName>
        <fullName evidence="1">Probable pectate lyase C</fullName>
    </recommendedName>
</protein>
<dbReference type="SUPFAM" id="SSF49373">
    <property type="entry name" value="Invasin/intimin cell-adhesion fragments"/>
    <property type="match status" value="1"/>
</dbReference>
<dbReference type="PROSITE" id="PS50222">
    <property type="entry name" value="EF_HAND_2"/>
    <property type="match status" value="1"/>
</dbReference>
<dbReference type="InterPro" id="IPR012334">
    <property type="entry name" value="Pectin_lyas_fold"/>
</dbReference>
<evidence type="ECO:0000259" key="3">
    <source>
        <dbReference type="PROSITE" id="PS50222"/>
    </source>
</evidence>
<dbReference type="Gene3D" id="2.60.40.10">
    <property type="entry name" value="Immunoglobulins"/>
    <property type="match status" value="1"/>
</dbReference>
<dbReference type="InterPro" id="IPR006626">
    <property type="entry name" value="PbH1"/>
</dbReference>
<evidence type="ECO:0000256" key="2">
    <source>
        <dbReference type="SAM" id="Phobius"/>
    </source>
</evidence>
<comment type="caution">
    <text evidence="4">The sequence shown here is derived from an EMBL/GenBank/DDBJ whole genome shotgun (WGS) entry which is preliminary data.</text>
</comment>
<dbReference type="Proteomes" id="UP001596545">
    <property type="component" value="Unassembled WGS sequence"/>
</dbReference>
<dbReference type="InterPro" id="IPR002048">
    <property type="entry name" value="EF_hand_dom"/>
</dbReference>
<dbReference type="InterPro" id="IPR018247">
    <property type="entry name" value="EF_Hand_1_Ca_BS"/>
</dbReference>
<evidence type="ECO:0000256" key="1">
    <source>
        <dbReference type="ARBA" id="ARBA00016512"/>
    </source>
</evidence>
<feature type="transmembrane region" description="Helical" evidence="2">
    <location>
        <begin position="12"/>
        <end position="34"/>
    </location>
</feature>
<keyword evidence="2" id="KW-0472">Membrane</keyword>
<dbReference type="InterPro" id="IPR026452">
    <property type="entry name" value="Surf_glycop_sig_pep"/>
</dbReference>
<keyword evidence="5" id="KW-1185">Reference proteome</keyword>
<name>A0ABD6ARJ3_9EURY</name>
<evidence type="ECO:0000313" key="4">
    <source>
        <dbReference type="EMBL" id="MFC7325979.1"/>
    </source>
</evidence>
<evidence type="ECO:0000313" key="5">
    <source>
        <dbReference type="Proteomes" id="UP001596545"/>
    </source>
</evidence>